<dbReference type="EMBL" id="MFUP01000008">
    <property type="protein sequence ID" value="OGI87757.1"/>
    <property type="molecule type" value="Genomic_DNA"/>
</dbReference>
<accession>A0A1F6X0V7</accession>
<sequence>MSKNENLAKNVEKLRKQKGLSQEKLARLADVANNTIIKMESGENKNPTLETLRKVAKAFGVSVDELIN</sequence>
<dbReference type="InterPro" id="IPR001387">
    <property type="entry name" value="Cro/C1-type_HTH"/>
</dbReference>
<dbReference type="Pfam" id="PF01381">
    <property type="entry name" value="HTH_3"/>
    <property type="match status" value="1"/>
</dbReference>
<organism evidence="3 4">
    <name type="scientific">Candidatus Nomurabacteria bacterium RIFCSPLOWO2_01_FULL_33_24</name>
    <dbReference type="NCBI Taxonomy" id="1801765"/>
    <lineage>
        <taxon>Bacteria</taxon>
        <taxon>Candidatus Nomuraibacteriota</taxon>
    </lineage>
</organism>
<dbReference type="InterPro" id="IPR010982">
    <property type="entry name" value="Lambda_DNA-bd_dom_sf"/>
</dbReference>
<dbReference type="CDD" id="cd00093">
    <property type="entry name" value="HTH_XRE"/>
    <property type="match status" value="1"/>
</dbReference>
<name>A0A1F6X0V7_9BACT</name>
<feature type="domain" description="HTH cro/C1-type" evidence="2">
    <location>
        <begin position="11"/>
        <end position="66"/>
    </location>
</feature>
<reference evidence="3 4" key="1">
    <citation type="journal article" date="2016" name="Nat. Commun.">
        <title>Thousands of microbial genomes shed light on interconnected biogeochemical processes in an aquifer system.</title>
        <authorList>
            <person name="Anantharaman K."/>
            <person name="Brown C.T."/>
            <person name="Hug L.A."/>
            <person name="Sharon I."/>
            <person name="Castelle C.J."/>
            <person name="Probst A.J."/>
            <person name="Thomas B.C."/>
            <person name="Singh A."/>
            <person name="Wilkins M.J."/>
            <person name="Karaoz U."/>
            <person name="Brodie E.L."/>
            <person name="Williams K.H."/>
            <person name="Hubbard S.S."/>
            <person name="Banfield J.F."/>
        </authorList>
    </citation>
    <scope>NUCLEOTIDE SEQUENCE [LARGE SCALE GENOMIC DNA]</scope>
</reference>
<proteinExistence type="predicted"/>
<dbReference type="SUPFAM" id="SSF47413">
    <property type="entry name" value="lambda repressor-like DNA-binding domains"/>
    <property type="match status" value="1"/>
</dbReference>
<evidence type="ECO:0000259" key="2">
    <source>
        <dbReference type="PROSITE" id="PS50943"/>
    </source>
</evidence>
<dbReference type="Proteomes" id="UP000185809">
    <property type="component" value="Unassembled WGS sequence"/>
</dbReference>
<protein>
    <recommendedName>
        <fullName evidence="2">HTH cro/C1-type domain-containing protein</fullName>
    </recommendedName>
</protein>
<evidence type="ECO:0000256" key="1">
    <source>
        <dbReference type="ARBA" id="ARBA00023125"/>
    </source>
</evidence>
<dbReference type="PROSITE" id="PS50943">
    <property type="entry name" value="HTH_CROC1"/>
    <property type="match status" value="1"/>
</dbReference>
<dbReference type="PANTHER" id="PTHR46558">
    <property type="entry name" value="TRACRIPTIONAL REGULATORY PROTEIN-RELATED-RELATED"/>
    <property type="match status" value="1"/>
</dbReference>
<dbReference type="Gene3D" id="1.10.260.40">
    <property type="entry name" value="lambda repressor-like DNA-binding domains"/>
    <property type="match status" value="1"/>
</dbReference>
<evidence type="ECO:0000313" key="3">
    <source>
        <dbReference type="EMBL" id="OGI87757.1"/>
    </source>
</evidence>
<gene>
    <name evidence="3" type="ORF">A2995_00560</name>
</gene>
<dbReference type="PANTHER" id="PTHR46558:SF11">
    <property type="entry name" value="HTH-TYPE TRANSCRIPTIONAL REGULATOR XRE"/>
    <property type="match status" value="1"/>
</dbReference>
<comment type="caution">
    <text evidence="3">The sequence shown here is derived from an EMBL/GenBank/DDBJ whole genome shotgun (WGS) entry which is preliminary data.</text>
</comment>
<dbReference type="AlphaFoldDB" id="A0A1F6X0V7"/>
<evidence type="ECO:0000313" key="4">
    <source>
        <dbReference type="Proteomes" id="UP000185809"/>
    </source>
</evidence>
<dbReference type="GO" id="GO:0003677">
    <property type="term" value="F:DNA binding"/>
    <property type="evidence" value="ECO:0007669"/>
    <property type="project" value="UniProtKB-KW"/>
</dbReference>
<dbReference type="SMART" id="SM00530">
    <property type="entry name" value="HTH_XRE"/>
    <property type="match status" value="1"/>
</dbReference>
<keyword evidence="1" id="KW-0238">DNA-binding</keyword>